<keyword evidence="6" id="KW-1185">Reference proteome</keyword>
<evidence type="ECO:0000259" key="4">
    <source>
        <dbReference type="PROSITE" id="PS50956"/>
    </source>
</evidence>
<dbReference type="OrthoDB" id="166264at2"/>
<accession>A0A5C4RPW8</accession>
<dbReference type="SMART" id="SM00344">
    <property type="entry name" value="HTH_ASNC"/>
    <property type="match status" value="1"/>
</dbReference>
<proteinExistence type="predicted"/>
<feature type="domain" description="HTH asnC-type" evidence="4">
    <location>
        <begin position="6"/>
        <end position="67"/>
    </location>
</feature>
<dbReference type="Pfam" id="PF13412">
    <property type="entry name" value="HTH_24"/>
    <property type="match status" value="1"/>
</dbReference>
<sequence>MDAPSLDRTDLALLAILQREGRISNAELAERVSLSASACLRRVQRLEQAGVLSGYAGLIDPARVGLGLQAFVRVQLARHDAAAIAEFTDRINTWDEVVACHALTGDMDYLLQVVVQDLAHFSRFLLDHLLNASGVADVNSSFVLRTVKQARALPLGHLAG</sequence>
<gene>
    <name evidence="5" type="ORF">E1B00_13485</name>
</gene>
<dbReference type="Pfam" id="PF01037">
    <property type="entry name" value="AsnC_trans_reg"/>
    <property type="match status" value="1"/>
</dbReference>
<dbReference type="InterPro" id="IPR011008">
    <property type="entry name" value="Dimeric_a/b-barrel"/>
</dbReference>
<evidence type="ECO:0000256" key="2">
    <source>
        <dbReference type="ARBA" id="ARBA00023125"/>
    </source>
</evidence>
<dbReference type="GO" id="GO:0043565">
    <property type="term" value="F:sequence-specific DNA binding"/>
    <property type="evidence" value="ECO:0007669"/>
    <property type="project" value="InterPro"/>
</dbReference>
<dbReference type="InterPro" id="IPR019888">
    <property type="entry name" value="Tscrpt_reg_AsnC-like"/>
</dbReference>
<reference evidence="5 6" key="1">
    <citation type="submission" date="2019-03" db="EMBL/GenBank/DDBJ databases">
        <title>Arenimonas daejeonensis sp. nov., isolated from compost.</title>
        <authorList>
            <person name="Jeon C.O."/>
        </authorList>
    </citation>
    <scope>NUCLEOTIDE SEQUENCE [LARGE SCALE GENOMIC DNA]</scope>
    <source>
        <strain evidence="5 6">R29</strain>
    </source>
</reference>
<evidence type="ECO:0000256" key="3">
    <source>
        <dbReference type="ARBA" id="ARBA00023163"/>
    </source>
</evidence>
<comment type="caution">
    <text evidence="5">The sequence shown here is derived from an EMBL/GenBank/DDBJ whole genome shotgun (WGS) entry which is preliminary data.</text>
</comment>
<keyword evidence="3" id="KW-0804">Transcription</keyword>
<dbReference type="Gene3D" id="3.30.70.920">
    <property type="match status" value="1"/>
</dbReference>
<dbReference type="InterPro" id="IPR036390">
    <property type="entry name" value="WH_DNA-bd_sf"/>
</dbReference>
<dbReference type="GO" id="GO:0005829">
    <property type="term" value="C:cytosol"/>
    <property type="evidence" value="ECO:0007669"/>
    <property type="project" value="TreeGrafter"/>
</dbReference>
<dbReference type="PRINTS" id="PR00033">
    <property type="entry name" value="HTHASNC"/>
</dbReference>
<dbReference type="GO" id="GO:0006355">
    <property type="term" value="P:regulation of DNA-templated transcription"/>
    <property type="evidence" value="ECO:0007669"/>
    <property type="project" value="UniProtKB-ARBA"/>
</dbReference>
<dbReference type="GO" id="GO:0043200">
    <property type="term" value="P:response to amino acid"/>
    <property type="evidence" value="ECO:0007669"/>
    <property type="project" value="TreeGrafter"/>
</dbReference>
<protein>
    <submittedName>
        <fullName evidence="5">Lrp/AsnC family transcriptional regulator</fullName>
    </submittedName>
</protein>
<dbReference type="InterPro" id="IPR036388">
    <property type="entry name" value="WH-like_DNA-bd_sf"/>
</dbReference>
<dbReference type="Gene3D" id="1.10.10.10">
    <property type="entry name" value="Winged helix-like DNA-binding domain superfamily/Winged helix DNA-binding domain"/>
    <property type="match status" value="1"/>
</dbReference>
<evidence type="ECO:0000256" key="1">
    <source>
        <dbReference type="ARBA" id="ARBA00023015"/>
    </source>
</evidence>
<dbReference type="PANTHER" id="PTHR30154:SF46">
    <property type="entry name" value="TRANSCRIPTIONAL REGULATORY PROTEIN"/>
    <property type="match status" value="1"/>
</dbReference>
<evidence type="ECO:0000313" key="6">
    <source>
        <dbReference type="Proteomes" id="UP000305760"/>
    </source>
</evidence>
<dbReference type="InterPro" id="IPR000485">
    <property type="entry name" value="AsnC-type_HTH_dom"/>
</dbReference>
<dbReference type="InterPro" id="IPR011991">
    <property type="entry name" value="ArsR-like_HTH"/>
</dbReference>
<name>A0A5C4RPW8_9GAMM</name>
<dbReference type="InterPro" id="IPR019887">
    <property type="entry name" value="Tscrpt_reg_AsnC/Lrp_C"/>
</dbReference>
<keyword evidence="2" id="KW-0238">DNA-binding</keyword>
<dbReference type="PROSITE" id="PS50956">
    <property type="entry name" value="HTH_ASNC_2"/>
    <property type="match status" value="1"/>
</dbReference>
<dbReference type="FunFam" id="3.30.70.920:FF:000008">
    <property type="entry name" value="Transcriptional regulator, AsnC family"/>
    <property type="match status" value="1"/>
</dbReference>
<keyword evidence="1" id="KW-0805">Transcription regulation</keyword>
<dbReference type="RefSeq" id="WP_139449628.1">
    <property type="nucleotide sequence ID" value="NZ_SMDR01000003.1"/>
</dbReference>
<organism evidence="5 6">
    <name type="scientific">Arenimonas terrae</name>
    <dbReference type="NCBI Taxonomy" id="2546226"/>
    <lineage>
        <taxon>Bacteria</taxon>
        <taxon>Pseudomonadati</taxon>
        <taxon>Pseudomonadota</taxon>
        <taxon>Gammaproteobacteria</taxon>
        <taxon>Lysobacterales</taxon>
        <taxon>Lysobacteraceae</taxon>
        <taxon>Arenimonas</taxon>
    </lineage>
</organism>
<dbReference type="EMBL" id="SMDR01000003">
    <property type="protein sequence ID" value="TNJ33303.1"/>
    <property type="molecule type" value="Genomic_DNA"/>
</dbReference>
<dbReference type="PANTHER" id="PTHR30154">
    <property type="entry name" value="LEUCINE-RESPONSIVE REGULATORY PROTEIN"/>
    <property type="match status" value="1"/>
</dbReference>
<evidence type="ECO:0000313" key="5">
    <source>
        <dbReference type="EMBL" id="TNJ33303.1"/>
    </source>
</evidence>
<dbReference type="AlphaFoldDB" id="A0A5C4RPW8"/>
<dbReference type="Proteomes" id="UP000305760">
    <property type="component" value="Unassembled WGS sequence"/>
</dbReference>
<dbReference type="SUPFAM" id="SSF54909">
    <property type="entry name" value="Dimeric alpha+beta barrel"/>
    <property type="match status" value="1"/>
</dbReference>
<dbReference type="SUPFAM" id="SSF46785">
    <property type="entry name" value="Winged helix' DNA-binding domain"/>
    <property type="match status" value="1"/>
</dbReference>
<dbReference type="CDD" id="cd00090">
    <property type="entry name" value="HTH_ARSR"/>
    <property type="match status" value="1"/>
</dbReference>